<reference evidence="4 5" key="1">
    <citation type="submission" date="2018-08" db="EMBL/GenBank/DDBJ databases">
        <title>Pallidiluteibacterium maritimus gen. nov., sp. nov., isolated from coastal sediment.</title>
        <authorList>
            <person name="Zhou L.Y."/>
        </authorList>
    </citation>
    <scope>NUCLEOTIDE SEQUENCE [LARGE SCALE GENOMIC DNA]</scope>
    <source>
        <strain evidence="4 5">XSD2</strain>
    </source>
</reference>
<protein>
    <submittedName>
        <fullName evidence="4">DUF4959 domain-containing protein</fullName>
    </submittedName>
</protein>
<proteinExistence type="predicted"/>
<evidence type="ECO:0000313" key="4">
    <source>
        <dbReference type="EMBL" id="RIJ45747.1"/>
    </source>
</evidence>
<evidence type="ECO:0000259" key="1">
    <source>
        <dbReference type="Pfam" id="PF16323"/>
    </source>
</evidence>
<dbReference type="Pfam" id="PF16323">
    <property type="entry name" value="DUF4959"/>
    <property type="match status" value="1"/>
</dbReference>
<name>A0A399SUU5_9BACT</name>
<gene>
    <name evidence="4" type="ORF">D1614_21660</name>
</gene>
<dbReference type="InterPro" id="IPR032527">
    <property type="entry name" value="DUF4959"/>
</dbReference>
<organism evidence="4 5">
    <name type="scientific">Maribellus luteus</name>
    <dbReference type="NCBI Taxonomy" id="2305463"/>
    <lineage>
        <taxon>Bacteria</taxon>
        <taxon>Pseudomonadati</taxon>
        <taxon>Bacteroidota</taxon>
        <taxon>Bacteroidia</taxon>
        <taxon>Marinilabiliales</taxon>
        <taxon>Prolixibacteraceae</taxon>
        <taxon>Maribellus</taxon>
    </lineage>
</organism>
<dbReference type="AlphaFoldDB" id="A0A399SUU5"/>
<dbReference type="Pfam" id="PF17166">
    <property type="entry name" value="DUF5126"/>
    <property type="match status" value="1"/>
</dbReference>
<evidence type="ECO:0000259" key="2">
    <source>
        <dbReference type="Pfam" id="PF16391"/>
    </source>
</evidence>
<comment type="caution">
    <text evidence="4">The sequence shown here is derived from an EMBL/GenBank/DDBJ whole genome shotgun (WGS) entry which is preliminary data.</text>
</comment>
<evidence type="ECO:0000259" key="3">
    <source>
        <dbReference type="Pfam" id="PF17166"/>
    </source>
</evidence>
<dbReference type="EMBL" id="QWGR01000020">
    <property type="protein sequence ID" value="RIJ45747.1"/>
    <property type="molecule type" value="Genomic_DNA"/>
</dbReference>
<dbReference type="InterPro" id="IPR032164">
    <property type="entry name" value="DUF5000"/>
</dbReference>
<sequence length="433" mass="48456">MKNNLKIQTMKKINIYLLLAIFIAFGCEEKILGPIDSDPTAPGVISNITVTKMAGGAKIEYDIPQDNDLLYVKAVYTISNGQTLEAKSSLYEKSLTVHGYNDQDTTKVYDVKLYAVDRSNNESNPVTVQITPGLSPLLKVQNNMSITRAFGGARFAWQNAAEAPLTFYIMADTIMTEGAEPGELTEIRILKNELEAGEFIARGYPAVPRKFGVLIVDNFGNKSSIVTPAEGETLTPFPEIKLDKSKMSVFADGPDHPVDDKWNYWEGLPGAIIDGNYAHTSVAISYQSPYPRHITVDLGDTYKLSRYAWFQRVQLSSGSWMYTYGNPKTWYVYARKEAPVLEEEITEDNDGDGLQDWTNYWTLIGSHEIIKPSGLPVGQVSQEDKDAAFAGHNFDFPLELDEMRYIRYGITSNFDGSGWCNFSEIDFYGTDEF</sequence>
<accession>A0A399SUU5</accession>
<evidence type="ECO:0000313" key="5">
    <source>
        <dbReference type="Proteomes" id="UP000265926"/>
    </source>
</evidence>
<dbReference type="InterPro" id="IPR033431">
    <property type="entry name" value="DUF5126"/>
</dbReference>
<dbReference type="OrthoDB" id="626236at2"/>
<dbReference type="Pfam" id="PF16391">
    <property type="entry name" value="DUF5000"/>
    <property type="match status" value="1"/>
</dbReference>
<feature type="domain" description="DUF5000" evidence="2">
    <location>
        <begin position="276"/>
        <end position="429"/>
    </location>
</feature>
<dbReference type="Gene3D" id="2.60.120.260">
    <property type="entry name" value="Galactose-binding domain-like"/>
    <property type="match status" value="1"/>
</dbReference>
<keyword evidence="5" id="KW-1185">Reference proteome</keyword>
<feature type="domain" description="DUF5126" evidence="3">
    <location>
        <begin position="135"/>
        <end position="245"/>
    </location>
</feature>
<dbReference type="PROSITE" id="PS51257">
    <property type="entry name" value="PROKAR_LIPOPROTEIN"/>
    <property type="match status" value="1"/>
</dbReference>
<dbReference type="Proteomes" id="UP000265926">
    <property type="component" value="Unassembled WGS sequence"/>
</dbReference>
<feature type="domain" description="DUF4959" evidence="1">
    <location>
        <begin position="26"/>
        <end position="132"/>
    </location>
</feature>